<organism evidence="1 2">
    <name type="scientific">Deinobacterium chartae</name>
    <dbReference type="NCBI Taxonomy" id="521158"/>
    <lineage>
        <taxon>Bacteria</taxon>
        <taxon>Thermotogati</taxon>
        <taxon>Deinococcota</taxon>
        <taxon>Deinococci</taxon>
        <taxon>Deinococcales</taxon>
        <taxon>Deinococcaceae</taxon>
        <taxon>Deinobacterium</taxon>
    </lineage>
</organism>
<sequence length="111" mass="12596">MTRAEFDALLASLIERDGALLFRDQAGPSRKGDEDVDLYVFSGHLEALRSEEIDGEIEEHLMDLGYPPAASEEAAWEQVRDFYLERGCVLLRVEADEYVLSEQLAQHLKLL</sequence>
<reference evidence="1 2" key="1">
    <citation type="submission" date="2020-08" db="EMBL/GenBank/DDBJ databases">
        <title>Genomic Encyclopedia of Type Strains, Phase IV (KMG-IV): sequencing the most valuable type-strain genomes for metagenomic binning, comparative biology and taxonomic classification.</title>
        <authorList>
            <person name="Goeker M."/>
        </authorList>
    </citation>
    <scope>NUCLEOTIDE SEQUENCE [LARGE SCALE GENOMIC DNA]</scope>
    <source>
        <strain evidence="1 2">DSM 21458</strain>
    </source>
</reference>
<dbReference type="Proteomes" id="UP000569951">
    <property type="component" value="Unassembled WGS sequence"/>
</dbReference>
<protein>
    <submittedName>
        <fullName evidence="1">Uncharacterized protein</fullName>
    </submittedName>
</protein>
<dbReference type="AlphaFoldDB" id="A0A841I2K9"/>
<keyword evidence="2" id="KW-1185">Reference proteome</keyword>
<gene>
    <name evidence="1" type="ORF">HNR42_003516</name>
</gene>
<accession>A0A841I2K9</accession>
<dbReference type="EMBL" id="JACHHG010000020">
    <property type="protein sequence ID" value="MBB6100051.1"/>
    <property type="molecule type" value="Genomic_DNA"/>
</dbReference>
<name>A0A841I2K9_9DEIO</name>
<evidence type="ECO:0000313" key="2">
    <source>
        <dbReference type="Proteomes" id="UP000569951"/>
    </source>
</evidence>
<proteinExistence type="predicted"/>
<dbReference type="RefSeq" id="WP_246351711.1">
    <property type="nucleotide sequence ID" value="NZ_JACHHG010000020.1"/>
</dbReference>
<comment type="caution">
    <text evidence="1">The sequence shown here is derived from an EMBL/GenBank/DDBJ whole genome shotgun (WGS) entry which is preliminary data.</text>
</comment>
<evidence type="ECO:0000313" key="1">
    <source>
        <dbReference type="EMBL" id="MBB6100051.1"/>
    </source>
</evidence>